<dbReference type="SUPFAM" id="SSF53850">
    <property type="entry name" value="Periplasmic binding protein-like II"/>
    <property type="match status" value="1"/>
</dbReference>
<name>A0A679JAC6_VARPD</name>
<dbReference type="Gene3D" id="3.40.190.10">
    <property type="entry name" value="Periplasmic binding protein-like II"/>
    <property type="match status" value="1"/>
</dbReference>
<dbReference type="PIRSF" id="PIRSF017082">
    <property type="entry name" value="YflP"/>
    <property type="match status" value="1"/>
</dbReference>
<gene>
    <name evidence="3" type="ORF">VVAX_06037</name>
</gene>
<proteinExistence type="inferred from homology"/>
<dbReference type="RefSeq" id="WP_339093773.1">
    <property type="nucleotide sequence ID" value="NZ_LR743508.1"/>
</dbReference>
<protein>
    <recommendedName>
        <fullName evidence="4">Tripartite tricarboxylate transporter substrate binding protein</fullName>
    </recommendedName>
</protein>
<reference evidence="3" key="1">
    <citation type="submission" date="2019-12" db="EMBL/GenBank/DDBJ databases">
        <authorList>
            <person name="Cremers G."/>
        </authorList>
    </citation>
    <scope>NUCLEOTIDE SEQUENCE</scope>
    <source>
        <strain evidence="3">Vvax</strain>
    </source>
</reference>
<dbReference type="InterPro" id="IPR005064">
    <property type="entry name" value="BUG"/>
</dbReference>
<evidence type="ECO:0000256" key="2">
    <source>
        <dbReference type="SAM" id="SignalP"/>
    </source>
</evidence>
<accession>A0A679JAC6</accession>
<dbReference type="EMBL" id="LR743508">
    <property type="protein sequence ID" value="CAA2109765.1"/>
    <property type="molecule type" value="Genomic_DNA"/>
</dbReference>
<dbReference type="PANTHER" id="PTHR42928:SF5">
    <property type="entry name" value="BLR1237 PROTEIN"/>
    <property type="match status" value="1"/>
</dbReference>
<evidence type="ECO:0008006" key="4">
    <source>
        <dbReference type="Google" id="ProtNLM"/>
    </source>
</evidence>
<dbReference type="Pfam" id="PF03401">
    <property type="entry name" value="TctC"/>
    <property type="match status" value="1"/>
</dbReference>
<dbReference type="AlphaFoldDB" id="A0A679JAC6"/>
<evidence type="ECO:0000256" key="1">
    <source>
        <dbReference type="ARBA" id="ARBA00006987"/>
    </source>
</evidence>
<sequence>MIRFVHMNLRRLAALALLPAAALGFTSHASAQARDFPNHPIELVVPFQPGGGTDALARAFAEASQKHMPQSVVIVNKPGASGAIGWQDVINARPDGYRLAVVTVEVTTLPNMGLAKFTYNDMTPIAQLNADQAAITVRADAPWNTIEEFLAAAKKDSGKISVGNAGNGSIWHLAAAALEDKTNVKFNHLPFQGAGPAVLALLGGHIDAVAVSPAEVTTYVQAGKFKMLAVMADQRVKGFEKVPTLKERNIDLVLGTWRGIAAPKNTPPEVVAYLKDVSRKAANEPAFRAVLDKQNLGFAYADDVAFKAVMARDAAYFKTLMGKLDIKN</sequence>
<comment type="similarity">
    <text evidence="1">Belongs to the UPF0065 (bug) family.</text>
</comment>
<dbReference type="Gene3D" id="3.40.190.150">
    <property type="entry name" value="Bordetella uptake gene, domain 1"/>
    <property type="match status" value="1"/>
</dbReference>
<dbReference type="PANTHER" id="PTHR42928">
    <property type="entry name" value="TRICARBOXYLATE-BINDING PROTEIN"/>
    <property type="match status" value="1"/>
</dbReference>
<keyword evidence="2" id="KW-0732">Signal</keyword>
<dbReference type="CDD" id="cd07012">
    <property type="entry name" value="PBP2_Bug_TTT"/>
    <property type="match status" value="1"/>
</dbReference>
<evidence type="ECO:0000313" key="3">
    <source>
        <dbReference type="EMBL" id="CAA2109765.1"/>
    </source>
</evidence>
<feature type="signal peptide" evidence="2">
    <location>
        <begin position="1"/>
        <end position="31"/>
    </location>
</feature>
<organism evidence="3">
    <name type="scientific">Variovorax paradoxus</name>
    <dbReference type="NCBI Taxonomy" id="34073"/>
    <lineage>
        <taxon>Bacteria</taxon>
        <taxon>Pseudomonadati</taxon>
        <taxon>Pseudomonadota</taxon>
        <taxon>Betaproteobacteria</taxon>
        <taxon>Burkholderiales</taxon>
        <taxon>Comamonadaceae</taxon>
        <taxon>Variovorax</taxon>
    </lineage>
</organism>
<dbReference type="InterPro" id="IPR042100">
    <property type="entry name" value="Bug_dom1"/>
</dbReference>
<feature type="chain" id="PRO_5025534866" description="Tripartite tricarboxylate transporter substrate binding protein" evidence="2">
    <location>
        <begin position="32"/>
        <end position="328"/>
    </location>
</feature>